<evidence type="ECO:0000313" key="2">
    <source>
        <dbReference type="EMBL" id="KAA0935416.1"/>
    </source>
</evidence>
<dbReference type="AlphaFoldDB" id="A0A5B0B1N2"/>
<evidence type="ECO:0008006" key="4">
    <source>
        <dbReference type="Google" id="ProtNLM"/>
    </source>
</evidence>
<accession>A0A5B0B1N2</accession>
<dbReference type="OrthoDB" id="4302020at2"/>
<dbReference type="PROSITE" id="PS51318">
    <property type="entry name" value="TAT"/>
    <property type="match status" value="1"/>
</dbReference>
<keyword evidence="3" id="KW-1185">Reference proteome</keyword>
<protein>
    <recommendedName>
        <fullName evidence="4">Peptidase inhibitor family I36</fullName>
    </recommendedName>
</protein>
<gene>
    <name evidence="2" type="ORF">FGF04_15160</name>
</gene>
<dbReference type="Proteomes" id="UP000324965">
    <property type="component" value="Unassembled WGS sequence"/>
</dbReference>
<evidence type="ECO:0000313" key="3">
    <source>
        <dbReference type="Proteomes" id="UP000324965"/>
    </source>
</evidence>
<keyword evidence="1" id="KW-0732">Signal</keyword>
<name>A0A5B0B1N2_9ACTN</name>
<reference evidence="2 3" key="1">
    <citation type="submission" date="2019-05" db="EMBL/GenBank/DDBJ databases">
        <authorList>
            <person name="Hariharan J."/>
            <person name="Choudoir M.J."/>
            <person name="Diebold P."/>
            <person name="Panke-Buisse K."/>
            <person name="Buckley D.H."/>
        </authorList>
    </citation>
    <scope>NUCLEOTIDE SEQUENCE [LARGE SCALE GENOMIC DNA]</scope>
    <source>
        <strain evidence="2 3">SUN51</strain>
    </source>
</reference>
<proteinExistence type="predicted"/>
<feature type="signal peptide" evidence="1">
    <location>
        <begin position="1"/>
        <end position="34"/>
    </location>
</feature>
<organism evidence="2 3">
    <name type="scientific">Streptomyces apricus</name>
    <dbReference type="NCBI Taxonomy" id="1828112"/>
    <lineage>
        <taxon>Bacteria</taxon>
        <taxon>Bacillati</taxon>
        <taxon>Actinomycetota</taxon>
        <taxon>Actinomycetes</taxon>
        <taxon>Kitasatosporales</taxon>
        <taxon>Streptomycetaceae</taxon>
        <taxon>Streptomyces</taxon>
    </lineage>
</organism>
<comment type="caution">
    <text evidence="2">The sequence shown here is derived from an EMBL/GenBank/DDBJ whole genome shotgun (WGS) entry which is preliminary data.</text>
</comment>
<feature type="chain" id="PRO_5022743397" description="Peptidase inhibitor family I36" evidence="1">
    <location>
        <begin position="35"/>
        <end position="157"/>
    </location>
</feature>
<dbReference type="EMBL" id="VDFC01000040">
    <property type="protein sequence ID" value="KAA0935416.1"/>
    <property type="molecule type" value="Genomic_DNA"/>
</dbReference>
<dbReference type="InterPro" id="IPR006311">
    <property type="entry name" value="TAT_signal"/>
</dbReference>
<evidence type="ECO:0000256" key="1">
    <source>
        <dbReference type="SAM" id="SignalP"/>
    </source>
</evidence>
<dbReference type="RefSeq" id="WP_149511823.1">
    <property type="nucleotide sequence ID" value="NZ_VDFC01000040.1"/>
</dbReference>
<sequence>MTLRTIRTRLGAAALAVAALATGAVTMSAAPASAASMYGCSYPRVCLYNGSYQNGSIGSYYQDTYYQVTLGGADTADAVVNTRNDDSVWLIDRSASPDAYLCIPRNTAVNLGDYAHPNGTTWANDVDAIKIWGDPDDGRCSGTYQVRQGRVDDGWRP</sequence>